<sequence length="145" mass="16369">MTDCCHILLYIIAKAGLIVTAQIHNKGVVIMNTDFITAAERSMHIRRLYQQLEERNHNGAWTTEEDMLAFTTDIGALGRLVMSAEGRWVYNGEVKQELSAKLAECLWWIFVLSGRLNVNIAEAFISFLDKLENDLGQTVTAVKPK</sequence>
<dbReference type="Gene3D" id="1.10.287.1080">
    <property type="entry name" value="MazG-like"/>
    <property type="match status" value="1"/>
</dbReference>
<evidence type="ECO:0008006" key="3">
    <source>
        <dbReference type="Google" id="ProtNLM"/>
    </source>
</evidence>
<protein>
    <recommendedName>
        <fullName evidence="3">MazG-like protein</fullName>
    </recommendedName>
</protein>
<dbReference type="CDD" id="cd11543">
    <property type="entry name" value="NTP-PPase_u6"/>
    <property type="match status" value="1"/>
</dbReference>
<keyword evidence="2" id="KW-1185">Reference proteome</keyword>
<name>A0A4R1Q4Z7_9FIRM</name>
<dbReference type="AlphaFoldDB" id="A0A4R1Q4Z7"/>
<reference evidence="1 2" key="1">
    <citation type="submission" date="2019-03" db="EMBL/GenBank/DDBJ databases">
        <title>Genomic Encyclopedia of Type Strains, Phase IV (KMG-IV): sequencing the most valuable type-strain genomes for metagenomic binning, comparative biology and taxonomic classification.</title>
        <authorList>
            <person name="Goeker M."/>
        </authorList>
    </citation>
    <scope>NUCLEOTIDE SEQUENCE [LARGE SCALE GENOMIC DNA]</scope>
    <source>
        <strain evidence="1 2">DSM 15969</strain>
    </source>
</reference>
<organism evidence="1 2">
    <name type="scientific">Anaerospora hongkongensis</name>
    <dbReference type="NCBI Taxonomy" id="244830"/>
    <lineage>
        <taxon>Bacteria</taxon>
        <taxon>Bacillati</taxon>
        <taxon>Bacillota</taxon>
        <taxon>Negativicutes</taxon>
        <taxon>Selenomonadales</taxon>
        <taxon>Sporomusaceae</taxon>
        <taxon>Anaerospora</taxon>
    </lineage>
</organism>
<evidence type="ECO:0000313" key="1">
    <source>
        <dbReference type="EMBL" id="TCL36601.1"/>
    </source>
</evidence>
<dbReference type="Proteomes" id="UP000295063">
    <property type="component" value="Unassembled WGS sequence"/>
</dbReference>
<accession>A0A4R1Q4Z7</accession>
<gene>
    <name evidence="1" type="ORF">EV210_108256</name>
</gene>
<proteinExistence type="predicted"/>
<comment type="caution">
    <text evidence="1">The sequence shown here is derived from an EMBL/GenBank/DDBJ whole genome shotgun (WGS) entry which is preliminary data.</text>
</comment>
<evidence type="ECO:0000313" key="2">
    <source>
        <dbReference type="Proteomes" id="UP000295063"/>
    </source>
</evidence>
<dbReference type="EMBL" id="SLUI01000008">
    <property type="protein sequence ID" value="TCL36601.1"/>
    <property type="molecule type" value="Genomic_DNA"/>
</dbReference>